<accession>X1BEQ6</accession>
<organism evidence="3">
    <name type="scientific">marine sediment metagenome</name>
    <dbReference type="NCBI Taxonomy" id="412755"/>
    <lineage>
        <taxon>unclassified sequences</taxon>
        <taxon>metagenomes</taxon>
        <taxon>ecological metagenomes</taxon>
    </lineage>
</organism>
<proteinExistence type="predicted"/>
<feature type="non-terminal residue" evidence="3">
    <location>
        <position position="304"/>
    </location>
</feature>
<dbReference type="SUPFAM" id="SSF55718">
    <property type="entry name" value="SCP-like"/>
    <property type="match status" value="1"/>
</dbReference>
<dbReference type="InterPro" id="IPR036527">
    <property type="entry name" value="SCP2_sterol-bd_dom_sf"/>
</dbReference>
<dbReference type="Gene3D" id="3.40.710.10">
    <property type="entry name" value="DD-peptidase/beta-lactamase superfamily"/>
    <property type="match status" value="1"/>
</dbReference>
<evidence type="ECO:0000259" key="2">
    <source>
        <dbReference type="Pfam" id="PF02036"/>
    </source>
</evidence>
<dbReference type="InterPro" id="IPR003033">
    <property type="entry name" value="SCP2_sterol-bd_dom"/>
</dbReference>
<feature type="domain" description="SCP2" evidence="2">
    <location>
        <begin position="23"/>
        <end position="107"/>
    </location>
</feature>
<comment type="caution">
    <text evidence="3">The sequence shown here is derived from an EMBL/GenBank/DDBJ whole genome shotgun (WGS) entry which is preliminary data.</text>
</comment>
<protein>
    <recommendedName>
        <fullName evidence="4">Beta-lactamase-related domain-containing protein</fullName>
    </recommendedName>
</protein>
<dbReference type="PANTHER" id="PTHR43283">
    <property type="entry name" value="BETA-LACTAMASE-RELATED"/>
    <property type="match status" value="1"/>
</dbReference>
<feature type="non-terminal residue" evidence="3">
    <location>
        <position position="1"/>
    </location>
</feature>
<dbReference type="InterPro" id="IPR012338">
    <property type="entry name" value="Beta-lactam/transpept-like"/>
</dbReference>
<dbReference type="SUPFAM" id="SSF56601">
    <property type="entry name" value="beta-lactamase/transpeptidase-like"/>
    <property type="match status" value="1"/>
</dbReference>
<evidence type="ECO:0008006" key="4">
    <source>
        <dbReference type="Google" id="ProtNLM"/>
    </source>
</evidence>
<dbReference type="AlphaFoldDB" id="X1BEQ6"/>
<dbReference type="Pfam" id="PF02036">
    <property type="entry name" value="SCP2"/>
    <property type="match status" value="1"/>
</dbReference>
<evidence type="ECO:0000259" key="1">
    <source>
        <dbReference type="Pfam" id="PF00144"/>
    </source>
</evidence>
<dbReference type="InterPro" id="IPR001466">
    <property type="entry name" value="Beta-lactam-related"/>
</dbReference>
<dbReference type="EMBL" id="BART01011248">
    <property type="protein sequence ID" value="GAG82608.1"/>
    <property type="molecule type" value="Genomic_DNA"/>
</dbReference>
<reference evidence="3" key="1">
    <citation type="journal article" date="2014" name="Front. Microbiol.">
        <title>High frequency of phylogenetically diverse reductive dehalogenase-homologous genes in deep subseafloor sedimentary metagenomes.</title>
        <authorList>
            <person name="Kawai M."/>
            <person name="Futagami T."/>
            <person name="Toyoda A."/>
            <person name="Takaki Y."/>
            <person name="Nishi S."/>
            <person name="Hori S."/>
            <person name="Arai W."/>
            <person name="Tsubouchi T."/>
            <person name="Morono Y."/>
            <person name="Uchiyama I."/>
            <person name="Ito T."/>
            <person name="Fujiyama A."/>
            <person name="Inagaki F."/>
            <person name="Takami H."/>
        </authorList>
    </citation>
    <scope>NUCLEOTIDE SEQUENCE</scope>
    <source>
        <strain evidence="3">Expedition CK06-06</strain>
    </source>
</reference>
<name>X1BEQ6_9ZZZZ</name>
<gene>
    <name evidence="3" type="ORF">S01H4_24049</name>
</gene>
<dbReference type="Pfam" id="PF00144">
    <property type="entry name" value="Beta-lactamase"/>
    <property type="match status" value="1"/>
</dbReference>
<dbReference type="InterPro" id="IPR050789">
    <property type="entry name" value="Diverse_Enzym_Activities"/>
</dbReference>
<feature type="domain" description="Beta-lactamase-related" evidence="1">
    <location>
        <begin position="160"/>
        <end position="287"/>
    </location>
</feature>
<evidence type="ECO:0000313" key="3">
    <source>
        <dbReference type="EMBL" id="GAG82608.1"/>
    </source>
</evidence>
<dbReference type="Gene3D" id="3.30.1050.10">
    <property type="entry name" value="SCP2 sterol-binding domain"/>
    <property type="match status" value="1"/>
</dbReference>
<dbReference type="PANTHER" id="PTHR43283:SF7">
    <property type="entry name" value="BETA-LACTAMASE-RELATED DOMAIN-CONTAINING PROTEIN"/>
    <property type="match status" value="1"/>
</dbReference>
<sequence length="304" mass="34829">ISFNFDILKEKVCEVLEKWNQSEVILDEIADWKRLLLFNLNGKHKFYLSSNGSELRYHDSYEEQADCTIEISSEHALQFFNQELNLFEVFGKNQIKFKGDNSDFLKLTIFFEYFEEDKDLSLLQSEDDWQVGSPEDYGMSTSLLDEAAKKLKIIDINRNSFLVIKNGVLIYETYYAKKSAEKRKWMPYDVASLTKTLAALVIGAAVTQGLFSVKDSIHDWIPYVPKGIVPGSQIIHLLTQTSETDPPGTKFKYNSGEEINTLGTILSNAANMSSKEFARKALCDKIGIGKYSWDRIFKIKKTFP</sequence>